<dbReference type="EMBL" id="PIQF01000004">
    <property type="protein sequence ID" value="RUO73561.1"/>
    <property type="molecule type" value="Genomic_DNA"/>
</dbReference>
<proteinExistence type="predicted"/>
<evidence type="ECO:0000313" key="2">
    <source>
        <dbReference type="Proteomes" id="UP000287908"/>
    </source>
</evidence>
<comment type="caution">
    <text evidence="1">The sequence shown here is derived from an EMBL/GenBank/DDBJ whole genome shotgun (WGS) entry which is preliminary data.</text>
</comment>
<keyword evidence="2" id="KW-1185">Reference proteome</keyword>
<dbReference type="Proteomes" id="UP000287908">
    <property type="component" value="Unassembled WGS sequence"/>
</dbReference>
<name>A0A432Z6Q1_9GAMM</name>
<protein>
    <submittedName>
        <fullName evidence="1">Uncharacterized protein</fullName>
    </submittedName>
</protein>
<organism evidence="1 2">
    <name type="scientific">Idiomarina seosinensis</name>
    <dbReference type="NCBI Taxonomy" id="281739"/>
    <lineage>
        <taxon>Bacteria</taxon>
        <taxon>Pseudomonadati</taxon>
        <taxon>Pseudomonadota</taxon>
        <taxon>Gammaproteobacteria</taxon>
        <taxon>Alteromonadales</taxon>
        <taxon>Idiomarinaceae</taxon>
        <taxon>Idiomarina</taxon>
    </lineage>
</organism>
<evidence type="ECO:0000313" key="1">
    <source>
        <dbReference type="EMBL" id="RUO73561.1"/>
    </source>
</evidence>
<dbReference type="OrthoDB" id="258935at2"/>
<reference evidence="1 2" key="1">
    <citation type="journal article" date="2011" name="Front. Microbiol.">
        <title>Genomic signatures of strain selection and enhancement in Bacillus atrophaeus var. globigii, a historical biowarfare simulant.</title>
        <authorList>
            <person name="Gibbons H.S."/>
            <person name="Broomall S.M."/>
            <person name="McNew L.A."/>
            <person name="Daligault H."/>
            <person name="Chapman C."/>
            <person name="Bruce D."/>
            <person name="Karavis M."/>
            <person name="Krepps M."/>
            <person name="McGregor P.A."/>
            <person name="Hong C."/>
            <person name="Park K.H."/>
            <person name="Akmal A."/>
            <person name="Feldman A."/>
            <person name="Lin J.S."/>
            <person name="Chang W.E."/>
            <person name="Higgs B.W."/>
            <person name="Demirev P."/>
            <person name="Lindquist J."/>
            <person name="Liem A."/>
            <person name="Fochler E."/>
            <person name="Read T.D."/>
            <person name="Tapia R."/>
            <person name="Johnson S."/>
            <person name="Bishop-Lilly K.A."/>
            <person name="Detter C."/>
            <person name="Han C."/>
            <person name="Sozhamannan S."/>
            <person name="Rosenzweig C.N."/>
            <person name="Skowronski E.W."/>
        </authorList>
    </citation>
    <scope>NUCLEOTIDE SEQUENCE [LARGE SCALE GENOMIC DNA]</scope>
    <source>
        <strain evidence="1 2">CL-SP19</strain>
    </source>
</reference>
<dbReference type="RefSeq" id="WP_126785366.1">
    <property type="nucleotide sequence ID" value="NZ_PIQF01000004.1"/>
</dbReference>
<gene>
    <name evidence="1" type="ORF">CWI81_11065</name>
</gene>
<dbReference type="AlphaFoldDB" id="A0A432Z6Q1"/>
<accession>A0A432Z6Q1</accession>
<sequence length="339" mass="38026">MAEQHTNSWQWVASDGYEIPPTPTILALQRWWRSISAQWESDQEDGSAELGQVANSQPLQVDGADGIAALDQYLAEWLSNENDGGSLRWIISPPYSHVKPIAQDWLTANGFEELKIPNRDKLALNQLEGDISITGNGPWFVPELGHAFLRQSKGLRWVRLFFAKALSGELGKGVVICDSWAWQFLQQLWPVSGQQTLTLQAFDSERLRQLGLDRDEHQLKHLAALSRGNLGVACAYSNSSYHKRVGDQQSPFELPTMPVETTDYTAFILHALLLHCGLTQHQLQNVLPIVPPTHLDIELHQLRQCGLIELLKSNWQVTARGYPVVRQALVSRGLLADAF</sequence>